<dbReference type="InParanoid" id="A0A0H2RQ42"/>
<proteinExistence type="predicted"/>
<reference evidence="1 2" key="1">
    <citation type="submission" date="2015-04" db="EMBL/GenBank/DDBJ databases">
        <title>Complete genome sequence of Schizopora paradoxa KUC8140, a cosmopolitan wood degrader in East Asia.</title>
        <authorList>
            <consortium name="DOE Joint Genome Institute"/>
            <person name="Min B."/>
            <person name="Park H."/>
            <person name="Jang Y."/>
            <person name="Kim J.-J."/>
            <person name="Kim K.H."/>
            <person name="Pangilinan J."/>
            <person name="Lipzen A."/>
            <person name="Riley R."/>
            <person name="Grigoriev I.V."/>
            <person name="Spatafora J.W."/>
            <person name="Choi I.-G."/>
        </authorList>
    </citation>
    <scope>NUCLEOTIDE SEQUENCE [LARGE SCALE GENOMIC DNA]</scope>
    <source>
        <strain evidence="1 2">KUC8140</strain>
    </source>
</reference>
<dbReference type="AlphaFoldDB" id="A0A0H2RQ42"/>
<keyword evidence="2" id="KW-1185">Reference proteome</keyword>
<evidence type="ECO:0000313" key="1">
    <source>
        <dbReference type="EMBL" id="KLO14090.1"/>
    </source>
</evidence>
<dbReference type="OrthoDB" id="3068835at2759"/>
<gene>
    <name evidence="1" type="ORF">SCHPADRAFT_939865</name>
</gene>
<sequence length="90" mass="10137">MAILKSRGKLEQKVEDDARHEHYANERLIWLVIINEADDAKIKGKEAMDNSDDTVAIDDQQLEESRELCLVELGVEESDLQPEASGSGRK</sequence>
<dbReference type="Proteomes" id="UP000053477">
    <property type="component" value="Unassembled WGS sequence"/>
</dbReference>
<protein>
    <submittedName>
        <fullName evidence="1">Uncharacterized protein</fullName>
    </submittedName>
</protein>
<name>A0A0H2RQ42_9AGAM</name>
<accession>A0A0H2RQ42</accession>
<organism evidence="1 2">
    <name type="scientific">Schizopora paradoxa</name>
    <dbReference type="NCBI Taxonomy" id="27342"/>
    <lineage>
        <taxon>Eukaryota</taxon>
        <taxon>Fungi</taxon>
        <taxon>Dikarya</taxon>
        <taxon>Basidiomycota</taxon>
        <taxon>Agaricomycotina</taxon>
        <taxon>Agaricomycetes</taxon>
        <taxon>Hymenochaetales</taxon>
        <taxon>Schizoporaceae</taxon>
        <taxon>Schizopora</taxon>
    </lineage>
</organism>
<dbReference type="EMBL" id="KQ085949">
    <property type="protein sequence ID" value="KLO14090.1"/>
    <property type="molecule type" value="Genomic_DNA"/>
</dbReference>
<evidence type="ECO:0000313" key="2">
    <source>
        <dbReference type="Proteomes" id="UP000053477"/>
    </source>
</evidence>